<dbReference type="AlphaFoldDB" id="A0A6J3KYD1"/>
<dbReference type="GO" id="GO:0005886">
    <property type="term" value="C:plasma membrane"/>
    <property type="evidence" value="ECO:0007669"/>
    <property type="project" value="TreeGrafter"/>
</dbReference>
<keyword evidence="7" id="KW-0406">Ion transport</keyword>
<dbReference type="RefSeq" id="XP_033357972.1">
    <property type="nucleotide sequence ID" value="XM_033502081.1"/>
</dbReference>
<dbReference type="RefSeq" id="XP_033357960.1">
    <property type="nucleotide sequence ID" value="XM_033502069.1"/>
</dbReference>
<dbReference type="GO" id="GO:0008324">
    <property type="term" value="F:monoatomic cation transmembrane transporter activity"/>
    <property type="evidence" value="ECO:0007669"/>
    <property type="project" value="InterPro"/>
</dbReference>
<evidence type="ECO:0000259" key="10">
    <source>
        <dbReference type="Pfam" id="PF01769"/>
    </source>
</evidence>
<keyword evidence="6 9" id="KW-1133">Transmembrane helix</keyword>
<reference evidence="12 13" key="1">
    <citation type="submission" date="2025-04" db="UniProtKB">
        <authorList>
            <consortium name="RefSeq"/>
        </authorList>
    </citation>
    <scope>IDENTIFICATION</scope>
    <source>
        <tissue evidence="12 13">Muscle</tissue>
    </source>
</reference>
<evidence type="ECO:0000313" key="12">
    <source>
        <dbReference type="RefSeq" id="XP_033357960.1"/>
    </source>
</evidence>
<dbReference type="RefSeq" id="XP_033357971.1">
    <property type="nucleotide sequence ID" value="XM_033502080.1"/>
</dbReference>
<dbReference type="RefSeq" id="XP_033357961.1">
    <property type="nucleotide sequence ID" value="XM_033502070.1"/>
</dbReference>
<feature type="transmembrane region" description="Helical" evidence="9">
    <location>
        <begin position="231"/>
        <end position="258"/>
    </location>
</feature>
<evidence type="ECO:0000313" key="11">
    <source>
        <dbReference type="Proteomes" id="UP000504631"/>
    </source>
</evidence>
<keyword evidence="11" id="KW-1185">Reference proteome</keyword>
<dbReference type="SUPFAM" id="SSF161093">
    <property type="entry name" value="MgtE membrane domain-like"/>
    <property type="match status" value="2"/>
</dbReference>
<evidence type="ECO:0000256" key="6">
    <source>
        <dbReference type="ARBA" id="ARBA00022989"/>
    </source>
</evidence>
<accession>A0A6J3KYD1</accession>
<evidence type="ECO:0000256" key="3">
    <source>
        <dbReference type="ARBA" id="ARBA00022448"/>
    </source>
</evidence>
<feature type="transmembrane region" description="Helical" evidence="9">
    <location>
        <begin position="500"/>
        <end position="524"/>
    </location>
</feature>
<feature type="domain" description="SLC41A/MgtE integral membrane" evidence="10">
    <location>
        <begin position="407"/>
        <end position="554"/>
    </location>
</feature>
<dbReference type="RefSeq" id="XP_033357964.1">
    <property type="nucleotide sequence ID" value="XM_033502073.1"/>
</dbReference>
<dbReference type="Pfam" id="PF01769">
    <property type="entry name" value="MgtE"/>
    <property type="match status" value="2"/>
</dbReference>
<comment type="similarity">
    <text evidence="2">Belongs to the SLC41A transporter family.</text>
</comment>
<evidence type="ECO:0000313" key="18">
    <source>
        <dbReference type="RefSeq" id="XP_033357967.1"/>
    </source>
</evidence>
<dbReference type="InterPro" id="IPR036739">
    <property type="entry name" value="SLC41_membr_dom_sf"/>
</dbReference>
<evidence type="ECO:0000313" key="20">
    <source>
        <dbReference type="RefSeq" id="XP_033357969.1"/>
    </source>
</evidence>
<dbReference type="KEGG" id="bvk:117237762"/>
<dbReference type="GeneID" id="117237762"/>
<feature type="domain" description="SLC41A/MgtE integral membrane" evidence="10">
    <location>
        <begin position="195"/>
        <end position="328"/>
    </location>
</feature>
<evidence type="ECO:0000313" key="19">
    <source>
        <dbReference type="RefSeq" id="XP_033357968.1"/>
    </source>
</evidence>
<dbReference type="Gene3D" id="1.10.357.20">
    <property type="entry name" value="SLC41 divalent cation transporters, integral membrane domain"/>
    <property type="match status" value="2"/>
</dbReference>
<evidence type="ECO:0000256" key="7">
    <source>
        <dbReference type="ARBA" id="ARBA00023065"/>
    </source>
</evidence>
<dbReference type="RefSeq" id="XP_033357966.1">
    <property type="nucleotide sequence ID" value="XM_033502075.1"/>
</dbReference>
<keyword evidence="5" id="KW-0460">Magnesium</keyword>
<evidence type="ECO:0000256" key="2">
    <source>
        <dbReference type="ARBA" id="ARBA00009749"/>
    </source>
</evidence>
<feature type="transmembrane region" description="Helical" evidence="9">
    <location>
        <begin position="158"/>
        <end position="179"/>
    </location>
</feature>
<organism evidence="11 18">
    <name type="scientific">Bombus vosnesenskii</name>
    <dbReference type="NCBI Taxonomy" id="207650"/>
    <lineage>
        <taxon>Eukaryota</taxon>
        <taxon>Metazoa</taxon>
        <taxon>Ecdysozoa</taxon>
        <taxon>Arthropoda</taxon>
        <taxon>Hexapoda</taxon>
        <taxon>Insecta</taxon>
        <taxon>Pterygota</taxon>
        <taxon>Neoptera</taxon>
        <taxon>Endopterygota</taxon>
        <taxon>Hymenoptera</taxon>
        <taxon>Apocrita</taxon>
        <taxon>Aculeata</taxon>
        <taxon>Apoidea</taxon>
        <taxon>Anthophila</taxon>
        <taxon>Apidae</taxon>
        <taxon>Bombus</taxon>
        <taxon>Pyrobombus</taxon>
    </lineage>
</organism>
<evidence type="ECO:0000256" key="5">
    <source>
        <dbReference type="ARBA" id="ARBA00022842"/>
    </source>
</evidence>
<sequence length="573" mass="62244">MIEDQVHQHPVRLPPDKHAHIDVTGAKTENDQCKEPLLSEKQTTHRVTPVRARSRTISESTVGNTIMGTTSATGTSMVAVTAMGTGTNANAWMDTVVGVNTTTDPTDKSIEEDCVEVPMFDEGTTDSGRLPDVVAESKIYGVNGDEPLESYLAITIQVFIPFLIAGLGMVGAGLVLDLVQHWVVFEKVSELIILVPALLGLKGNLEMTLASRLSTQANLGHMDAPKEQWHMIVGNLVLIQCQAIVVGFLGSVVAIVMGAFRNGTISLDHAYLLCASSLVTASLASFVLGLITAGVIVFSRHCHINPDNVATPIAASLGDITSLALLSWISTILYESINKQDWVAPLVIACYILVTPLWVWIAKRNKYTNDVLYFGWTPVMIAMLISSCGGLILEFMVSRFENLTVFQPVINGVGGNLVAVQASRISTALHKQAELGTLLIPPGHTHPVIFITPIANFFGKGMHARTTRVLMAMVIPGHIIFIYLINYMKDGNTSLTPLFVFVYLCASTLQVAALLYIAYIMIHWMWKRKIDPDNSAIPYLTAMGDLLGISLLAIAFQFLYLVGDQDSDQTIAP</sequence>
<evidence type="ECO:0000256" key="8">
    <source>
        <dbReference type="ARBA" id="ARBA00023136"/>
    </source>
</evidence>
<evidence type="ECO:0000313" key="21">
    <source>
        <dbReference type="RefSeq" id="XP_033357970.1"/>
    </source>
</evidence>
<keyword evidence="4 9" id="KW-0812">Transmembrane</keyword>
<dbReference type="RefSeq" id="XP_033357967.1">
    <property type="nucleotide sequence ID" value="XM_033502076.1"/>
</dbReference>
<evidence type="ECO:0000313" key="13">
    <source>
        <dbReference type="RefSeq" id="XP_033357961.1"/>
    </source>
</evidence>
<name>A0A6J3KYD1_9HYME</name>
<feature type="transmembrane region" description="Helical" evidence="9">
    <location>
        <begin position="469"/>
        <end position="488"/>
    </location>
</feature>
<evidence type="ECO:0000256" key="4">
    <source>
        <dbReference type="ARBA" id="ARBA00022692"/>
    </source>
</evidence>
<dbReference type="RefSeq" id="XP_033357962.1">
    <property type="nucleotide sequence ID" value="XM_033502071.1"/>
</dbReference>
<feature type="transmembrane region" description="Helical" evidence="9">
    <location>
        <begin position="342"/>
        <end position="361"/>
    </location>
</feature>
<dbReference type="FunFam" id="1.10.357.20:FF:000001">
    <property type="entry name" value="Solute carrier family 41 member 2"/>
    <property type="match status" value="1"/>
</dbReference>
<proteinExistence type="inferred from homology"/>
<gene>
    <name evidence="12 13 14 15 16 17 18 19 20 21 22 23" type="primary">LOC117237762</name>
</gene>
<feature type="transmembrane region" description="Helical" evidence="9">
    <location>
        <begin position="373"/>
        <end position="393"/>
    </location>
</feature>
<keyword evidence="8 9" id="KW-0472">Membrane</keyword>
<dbReference type="RefSeq" id="XP_033357968.1">
    <property type="nucleotide sequence ID" value="XM_033502077.1"/>
</dbReference>
<feature type="transmembrane region" description="Helical" evidence="9">
    <location>
        <begin position="270"/>
        <end position="297"/>
    </location>
</feature>
<evidence type="ECO:0000313" key="23">
    <source>
        <dbReference type="RefSeq" id="XP_033357972.1"/>
    </source>
</evidence>
<protein>
    <submittedName>
        <fullName evidence="12 13">Solute carrier family 41 member 1-like</fullName>
    </submittedName>
</protein>
<dbReference type="RefSeq" id="XP_033357970.1">
    <property type="nucleotide sequence ID" value="XM_033502079.1"/>
</dbReference>
<evidence type="ECO:0000313" key="17">
    <source>
        <dbReference type="RefSeq" id="XP_033357966.1"/>
    </source>
</evidence>
<dbReference type="RefSeq" id="XP_033357965.1">
    <property type="nucleotide sequence ID" value="XM_033502074.1"/>
</dbReference>
<evidence type="ECO:0000313" key="15">
    <source>
        <dbReference type="RefSeq" id="XP_033357964.1"/>
    </source>
</evidence>
<keyword evidence="3" id="KW-0813">Transport</keyword>
<evidence type="ECO:0000313" key="14">
    <source>
        <dbReference type="RefSeq" id="XP_033357962.1"/>
    </source>
</evidence>
<evidence type="ECO:0000256" key="1">
    <source>
        <dbReference type="ARBA" id="ARBA00004141"/>
    </source>
</evidence>
<evidence type="ECO:0000313" key="16">
    <source>
        <dbReference type="RefSeq" id="XP_033357965.1"/>
    </source>
</evidence>
<feature type="transmembrane region" description="Helical" evidence="9">
    <location>
        <begin position="536"/>
        <end position="560"/>
    </location>
</feature>
<comment type="subcellular location">
    <subcellularLocation>
        <location evidence="1">Membrane</location>
        <topology evidence="1">Multi-pass membrane protein</topology>
    </subcellularLocation>
</comment>
<dbReference type="PANTHER" id="PTHR16228:SF7">
    <property type="entry name" value="SLC41A_MGTE INTEGRAL MEMBRANE DOMAIN-CONTAINING PROTEIN"/>
    <property type="match status" value="1"/>
</dbReference>
<dbReference type="PANTHER" id="PTHR16228">
    <property type="entry name" value="DIVALENT CATION TRANSPORTER SOLUTE CARRIER FAMILY 41"/>
    <property type="match status" value="1"/>
</dbReference>
<dbReference type="InterPro" id="IPR045349">
    <property type="entry name" value="SLC41A1-3"/>
</dbReference>
<dbReference type="InterPro" id="IPR006667">
    <property type="entry name" value="SLC41_membr_dom"/>
</dbReference>
<dbReference type="Proteomes" id="UP000504631">
    <property type="component" value="Unplaced"/>
</dbReference>
<evidence type="ECO:0000313" key="22">
    <source>
        <dbReference type="RefSeq" id="XP_033357971.1"/>
    </source>
</evidence>
<feature type="transmembrane region" description="Helical" evidence="9">
    <location>
        <begin position="309"/>
        <end position="330"/>
    </location>
</feature>
<evidence type="ECO:0000256" key="9">
    <source>
        <dbReference type="SAM" id="Phobius"/>
    </source>
</evidence>
<dbReference type="RefSeq" id="XP_033357969.1">
    <property type="nucleotide sequence ID" value="XM_033502078.1"/>
</dbReference>